<dbReference type="PANTHER" id="PTHR41775">
    <property type="entry name" value="SECRETED PROTEIN-RELATED"/>
    <property type="match status" value="1"/>
</dbReference>
<keyword evidence="1" id="KW-0732">Signal</keyword>
<dbReference type="InterPro" id="IPR008757">
    <property type="entry name" value="Peptidase_M6-like_domain"/>
</dbReference>
<feature type="signal peptide" evidence="1">
    <location>
        <begin position="1"/>
        <end position="23"/>
    </location>
</feature>
<evidence type="ECO:0000256" key="1">
    <source>
        <dbReference type="SAM" id="SignalP"/>
    </source>
</evidence>
<gene>
    <name evidence="2" type="ORF">CTA1_7221</name>
</gene>
<dbReference type="Proteomes" id="UP000310108">
    <property type="component" value="Unassembled WGS sequence"/>
</dbReference>
<dbReference type="GO" id="GO:0006508">
    <property type="term" value="P:proteolysis"/>
    <property type="evidence" value="ECO:0007669"/>
    <property type="project" value="InterPro"/>
</dbReference>
<proteinExistence type="predicted"/>
<sequence>MKAPKNALLQGATLLAATVPGSSTSINGRADSSACKLPANQDTFLSSGFGYRLNCAPSTGTLNALVLFVDFPDQAATEASPQELYDRLVTPAAAWFNTSSYGRLSLNVTADTTRFYRMPKNVAAYNMVRPLQYQDHYRYVQDALAEWLAATDTPVPEVNGTDGPLTDVVYVIPTANATGVELSATLNAGAYTYGVNYIARKAVTMGSDMHGVWGYKELNHETGHTFCLPDMYPIPESYATQYTGNFDMMANIGASSPDYFAWNKWRLGWLSDDQVECVVPPAVVVGGGAPGTNGSTTSTSTTHRLSPLETVGGGVKAVVVKANERAALVAEVRSKHGNDAGGCVTGVLLYTVATDVASGGGPIRVLDTNLDWGASTCTSDILDNSPLNFDAGGVTSYTVADWGVTVTLVGQDGDDYTIRIDTA</sequence>
<dbReference type="GO" id="GO:0008233">
    <property type="term" value="F:peptidase activity"/>
    <property type="evidence" value="ECO:0007669"/>
    <property type="project" value="InterPro"/>
</dbReference>
<name>A0A4U6XL59_9PEZI</name>
<keyword evidence="3" id="KW-1185">Reference proteome</keyword>
<dbReference type="PANTHER" id="PTHR41775:SF1">
    <property type="entry name" value="PEPTIDASE M6-LIKE DOMAIN-CONTAINING PROTEIN"/>
    <property type="match status" value="1"/>
</dbReference>
<dbReference type="AlphaFoldDB" id="A0A4U6XL59"/>
<organism evidence="2 3">
    <name type="scientific">Colletotrichum tanaceti</name>
    <dbReference type="NCBI Taxonomy" id="1306861"/>
    <lineage>
        <taxon>Eukaryota</taxon>
        <taxon>Fungi</taxon>
        <taxon>Dikarya</taxon>
        <taxon>Ascomycota</taxon>
        <taxon>Pezizomycotina</taxon>
        <taxon>Sordariomycetes</taxon>
        <taxon>Hypocreomycetidae</taxon>
        <taxon>Glomerellales</taxon>
        <taxon>Glomerellaceae</taxon>
        <taxon>Colletotrichum</taxon>
        <taxon>Colletotrichum destructivum species complex</taxon>
    </lineage>
</organism>
<protein>
    <recommendedName>
        <fullName evidence="4">Secreted protein</fullName>
    </recommendedName>
</protein>
<reference evidence="2 3" key="1">
    <citation type="journal article" date="2019" name="PLoS ONE">
        <title>Comparative genome analysis indicates high evolutionary potential of pathogenicity genes in Colletotrichum tanaceti.</title>
        <authorList>
            <person name="Lelwala R.V."/>
            <person name="Korhonen P.K."/>
            <person name="Young N.D."/>
            <person name="Scott J.B."/>
            <person name="Ades P.A."/>
            <person name="Gasser R.B."/>
            <person name="Taylor P.W.J."/>
        </authorList>
    </citation>
    <scope>NUCLEOTIDE SEQUENCE [LARGE SCALE GENOMIC DNA]</scope>
    <source>
        <strain evidence="2">BRIP57314</strain>
    </source>
</reference>
<evidence type="ECO:0000313" key="2">
    <source>
        <dbReference type="EMBL" id="TKW56353.1"/>
    </source>
</evidence>
<evidence type="ECO:0008006" key="4">
    <source>
        <dbReference type="Google" id="ProtNLM"/>
    </source>
</evidence>
<dbReference type="EMBL" id="PJEX01000070">
    <property type="protein sequence ID" value="TKW56353.1"/>
    <property type="molecule type" value="Genomic_DNA"/>
</dbReference>
<dbReference type="NCBIfam" id="TIGR03296">
    <property type="entry name" value="M6dom_TIGR03296"/>
    <property type="match status" value="1"/>
</dbReference>
<evidence type="ECO:0000313" key="3">
    <source>
        <dbReference type="Proteomes" id="UP000310108"/>
    </source>
</evidence>
<comment type="caution">
    <text evidence="2">The sequence shown here is derived from an EMBL/GenBank/DDBJ whole genome shotgun (WGS) entry which is preliminary data.</text>
</comment>
<dbReference type="OrthoDB" id="3941110at2759"/>
<accession>A0A4U6XL59</accession>
<feature type="chain" id="PRO_5020892174" description="Secreted protein" evidence="1">
    <location>
        <begin position="24"/>
        <end position="423"/>
    </location>
</feature>